<accession>A0A8X7MIN4</accession>
<feature type="chain" id="PRO_5036451709" evidence="2">
    <location>
        <begin position="20"/>
        <end position="119"/>
    </location>
</feature>
<evidence type="ECO:0000313" key="4">
    <source>
        <dbReference type="Proteomes" id="UP000077684"/>
    </source>
</evidence>
<feature type="non-terminal residue" evidence="3">
    <location>
        <position position="1"/>
    </location>
</feature>
<feature type="signal peptide" evidence="2">
    <location>
        <begin position="1"/>
        <end position="19"/>
    </location>
</feature>
<protein>
    <submittedName>
        <fullName evidence="3">Uncharacterized protein</fullName>
    </submittedName>
</protein>
<keyword evidence="4" id="KW-1185">Reference proteome</keyword>
<organism evidence="3 4">
    <name type="scientific">Tilletia controversa</name>
    <name type="common">dwarf bunt fungus</name>
    <dbReference type="NCBI Taxonomy" id="13291"/>
    <lineage>
        <taxon>Eukaryota</taxon>
        <taxon>Fungi</taxon>
        <taxon>Dikarya</taxon>
        <taxon>Basidiomycota</taxon>
        <taxon>Ustilaginomycotina</taxon>
        <taxon>Exobasidiomycetes</taxon>
        <taxon>Tilletiales</taxon>
        <taxon>Tilletiaceae</taxon>
        <taxon>Tilletia</taxon>
    </lineage>
</organism>
<comment type="caution">
    <text evidence="3">The sequence shown here is derived from an EMBL/GenBank/DDBJ whole genome shotgun (WGS) entry which is preliminary data.</text>
</comment>
<gene>
    <name evidence="3" type="ORF">A4X06_0g9542</name>
</gene>
<evidence type="ECO:0000256" key="1">
    <source>
        <dbReference type="SAM" id="MobiDB-lite"/>
    </source>
</evidence>
<dbReference type="EMBL" id="LWDE02002942">
    <property type="protein sequence ID" value="KAE8236460.1"/>
    <property type="molecule type" value="Genomic_DNA"/>
</dbReference>
<proteinExistence type="predicted"/>
<keyword evidence="2" id="KW-0732">Signal</keyword>
<evidence type="ECO:0000256" key="2">
    <source>
        <dbReference type="SAM" id="SignalP"/>
    </source>
</evidence>
<dbReference type="Proteomes" id="UP000077684">
    <property type="component" value="Unassembled WGS sequence"/>
</dbReference>
<evidence type="ECO:0000313" key="3">
    <source>
        <dbReference type="EMBL" id="KAE8236460.1"/>
    </source>
</evidence>
<feature type="compositionally biased region" description="Acidic residues" evidence="1">
    <location>
        <begin position="86"/>
        <end position="106"/>
    </location>
</feature>
<feature type="region of interest" description="Disordered" evidence="1">
    <location>
        <begin position="86"/>
        <end position="119"/>
    </location>
</feature>
<reference evidence="3" key="1">
    <citation type="submission" date="2016-04" db="EMBL/GenBank/DDBJ databases">
        <authorList>
            <person name="Nguyen H.D."/>
            <person name="Samba Siva P."/>
            <person name="Cullis J."/>
            <person name="Levesque C.A."/>
            <person name="Hambleton S."/>
        </authorList>
    </citation>
    <scope>NUCLEOTIDE SEQUENCE</scope>
    <source>
        <strain evidence="3">DAOMC 236426</strain>
    </source>
</reference>
<sequence length="119" mass="13867">MSVWQLLARYIALWELAQLGYFVLDDDEDSWYEDCRMDGVHTLLEVKNEVKRMSKYDEENLHEILSSSSMRIMSWQRLDALAEPDWGEEEHYWDEEQQQEEADGDDIGGSGDGAQTAES</sequence>
<name>A0A8X7MIN4_9BASI</name>
<reference evidence="3" key="2">
    <citation type="journal article" date="2019" name="IMA Fungus">
        <title>Genome sequencing and comparison of five Tilletia species to identify candidate genes for the detection of regulated species infecting wheat.</title>
        <authorList>
            <person name="Nguyen H.D.T."/>
            <person name="Sultana T."/>
            <person name="Kesanakurti P."/>
            <person name="Hambleton S."/>
        </authorList>
    </citation>
    <scope>NUCLEOTIDE SEQUENCE</scope>
    <source>
        <strain evidence="3">DAOMC 236426</strain>
    </source>
</reference>
<dbReference type="AlphaFoldDB" id="A0A8X7MIN4"/>